<feature type="region of interest" description="Disordered" evidence="9">
    <location>
        <begin position="680"/>
        <end position="715"/>
    </location>
</feature>
<evidence type="ECO:0000256" key="8">
    <source>
        <dbReference type="ARBA" id="ARBA00048679"/>
    </source>
</evidence>
<evidence type="ECO:0000256" key="7">
    <source>
        <dbReference type="ARBA" id="ARBA00047899"/>
    </source>
</evidence>
<evidence type="ECO:0000256" key="2">
    <source>
        <dbReference type="ARBA" id="ARBA00022527"/>
    </source>
</evidence>
<dbReference type="SUPFAM" id="SSF56112">
    <property type="entry name" value="Protein kinase-like (PK-like)"/>
    <property type="match status" value="1"/>
</dbReference>
<proteinExistence type="predicted"/>
<reference evidence="11 12" key="1">
    <citation type="journal article" date="2023" name="bioRxiv">
        <title>High-quality genome assemblies of four members of thePodospora anserinaspecies complex.</title>
        <authorList>
            <person name="Ament-Velasquez S.L."/>
            <person name="Vogan A.A."/>
            <person name="Wallerman O."/>
            <person name="Hartmann F."/>
            <person name="Gautier V."/>
            <person name="Silar P."/>
            <person name="Giraud T."/>
            <person name="Johannesson H."/>
        </authorList>
    </citation>
    <scope>NUCLEOTIDE SEQUENCE [LARGE SCALE GENOMIC DNA]</scope>
    <source>
        <strain evidence="11 12">CBS 411.78</strain>
    </source>
</reference>
<evidence type="ECO:0000256" key="5">
    <source>
        <dbReference type="ARBA" id="ARBA00022777"/>
    </source>
</evidence>
<evidence type="ECO:0000256" key="6">
    <source>
        <dbReference type="ARBA" id="ARBA00022840"/>
    </source>
</evidence>
<dbReference type="Gene3D" id="1.10.510.10">
    <property type="entry name" value="Transferase(Phosphotransferase) domain 1"/>
    <property type="match status" value="1"/>
</dbReference>
<feature type="domain" description="Protein kinase" evidence="10">
    <location>
        <begin position="225"/>
        <end position="593"/>
    </location>
</feature>
<dbReference type="Pfam" id="PF00069">
    <property type="entry name" value="Pkinase"/>
    <property type="match status" value="1"/>
</dbReference>
<evidence type="ECO:0000256" key="4">
    <source>
        <dbReference type="ARBA" id="ARBA00022741"/>
    </source>
</evidence>
<dbReference type="RefSeq" id="XP_062763357.1">
    <property type="nucleotide sequence ID" value="XM_062906358.1"/>
</dbReference>
<evidence type="ECO:0000256" key="9">
    <source>
        <dbReference type="SAM" id="MobiDB-lite"/>
    </source>
</evidence>
<dbReference type="PANTHER" id="PTHR43671:SF98">
    <property type="entry name" value="SERINE_THREONINE-PROTEIN KINASE NEK11"/>
    <property type="match status" value="1"/>
</dbReference>
<comment type="caution">
    <text evidence="11">The sequence shown here is derived from an EMBL/GenBank/DDBJ whole genome shotgun (WGS) entry which is preliminary data.</text>
</comment>
<dbReference type="SMART" id="SM00220">
    <property type="entry name" value="S_TKc"/>
    <property type="match status" value="1"/>
</dbReference>
<name>A0ABR0H5S1_9PEZI</name>
<dbReference type="GeneID" id="87926586"/>
<dbReference type="InterPro" id="IPR011009">
    <property type="entry name" value="Kinase-like_dom_sf"/>
</dbReference>
<keyword evidence="5" id="KW-0418">Kinase</keyword>
<keyword evidence="12" id="KW-1185">Reference proteome</keyword>
<dbReference type="PROSITE" id="PS50011">
    <property type="entry name" value="PROTEIN_KINASE_DOM"/>
    <property type="match status" value="1"/>
</dbReference>
<evidence type="ECO:0000313" key="12">
    <source>
        <dbReference type="Proteomes" id="UP001326199"/>
    </source>
</evidence>
<dbReference type="EMBL" id="JAFFHB010000008">
    <property type="protein sequence ID" value="KAK4663391.1"/>
    <property type="molecule type" value="Genomic_DNA"/>
</dbReference>
<keyword evidence="2" id="KW-0723">Serine/threonine-protein kinase</keyword>
<dbReference type="InterPro" id="IPR050660">
    <property type="entry name" value="NEK_Ser/Thr_kinase"/>
</dbReference>
<dbReference type="Proteomes" id="UP001326199">
    <property type="component" value="Unassembled WGS sequence"/>
</dbReference>
<protein>
    <recommendedName>
        <fullName evidence="1">non-specific serine/threonine protein kinase</fullName>
        <ecNumber evidence="1">2.7.11.1</ecNumber>
    </recommendedName>
</protein>
<evidence type="ECO:0000313" key="11">
    <source>
        <dbReference type="EMBL" id="KAK4663391.1"/>
    </source>
</evidence>
<comment type="catalytic activity">
    <reaction evidence="8">
        <text>L-seryl-[protein] + ATP = O-phospho-L-seryl-[protein] + ADP + H(+)</text>
        <dbReference type="Rhea" id="RHEA:17989"/>
        <dbReference type="Rhea" id="RHEA-COMP:9863"/>
        <dbReference type="Rhea" id="RHEA-COMP:11604"/>
        <dbReference type="ChEBI" id="CHEBI:15378"/>
        <dbReference type="ChEBI" id="CHEBI:29999"/>
        <dbReference type="ChEBI" id="CHEBI:30616"/>
        <dbReference type="ChEBI" id="CHEBI:83421"/>
        <dbReference type="ChEBI" id="CHEBI:456216"/>
        <dbReference type="EC" id="2.7.11.1"/>
    </reaction>
</comment>
<evidence type="ECO:0000256" key="1">
    <source>
        <dbReference type="ARBA" id="ARBA00012513"/>
    </source>
</evidence>
<keyword evidence="6" id="KW-0067">ATP-binding</keyword>
<evidence type="ECO:0000256" key="3">
    <source>
        <dbReference type="ARBA" id="ARBA00022679"/>
    </source>
</evidence>
<sequence length="997" mass="114045">MEWYYRLVMGQRSACVRNEHVELLLSCALPEIDPEKLEFKNFEEILPRLFFSKQMITKKFGDGPVLERLLQCGCRDCTDLRKTNPRTIRDEMLGSPKGSVLLLALVFLIYLDRLHYIHPLISLGSRTNDSLQSIIGHLSPDSDGMRGLIVMKEEDLSLIDTPEKKLGAERRAEKREKTRQWARLDKTFKAMRDEVSYMFEPVIIRLLNQKDSYPWYLDHSRFPFLDAEDRVPQGSFGTVTKFRIPSEYLDESIKGFMESRYRGSRDEKTGEYLFVRKSLVLQKDEMPHNPSTGSNESTIARLASMINGDAADNIISLLSLYTWRRSLYFIFPCLKTDLYHLLRQTTLPGDQTKPTKLRSNEELPKHWLWKQMIGVAHALSAIHTNMEHPHGEVEGYIIASHFDLKPANILVTNQGVLKITDFGESVISVTKSLKNLSTPFRPGDPKYAAPESRPSEAELARAYGAGEDSFQVLLNYDVWALACVMTEVLVVLLDTEERPAGTAIDRFHAKLEKESRVEETRGTFLEGRHELKPYVRKVLEDFPKLPRFAHDGPQKCYMQSISNLLLRMFSTDSSKRPFSAHVLEELTQAEKIYWQNVGNHRDPLAWDVSQARLTHGGHSEFQEVGWGQSGSFFSFLHMDGVTLKVIDQDGRVTAGDHSQGAECRFQLYYRASALVEEQSEPEPISLSKTRSSSGSRRSNFNPFKPKNAEQKPKPKLVQRPSKFILKWGVISQESNHRSPIKETHIIPSQWSFTPRYILNPELDLGFILFKDSANGVDNILHFEFDTLEKVRSFQAALLRYTVQGDILQAKTVNYTKLFGKPTPLFPDGGEPMIQVWAKDSPPFLTVDKAGRPQSNGPIENTQPRQLDRTPPPKALVFFEKHSDKQFALYLTAQVTNKLFNDSRQLRGIVCTRGPSRDHFPLICIPSGNRRPKQNFDELLWKSSMPLIQGLLEPDVSQDDVDKKRVVLKLKEMELIMETQVGYKTIKSHVQGRGRNKD</sequence>
<keyword evidence="3" id="KW-0808">Transferase</keyword>
<feature type="compositionally biased region" description="Low complexity" evidence="9">
    <location>
        <begin position="685"/>
        <end position="698"/>
    </location>
</feature>
<organism evidence="11 12">
    <name type="scientific">Podospora pseudopauciseta</name>
    <dbReference type="NCBI Taxonomy" id="2093780"/>
    <lineage>
        <taxon>Eukaryota</taxon>
        <taxon>Fungi</taxon>
        <taxon>Dikarya</taxon>
        <taxon>Ascomycota</taxon>
        <taxon>Pezizomycotina</taxon>
        <taxon>Sordariomycetes</taxon>
        <taxon>Sordariomycetidae</taxon>
        <taxon>Sordariales</taxon>
        <taxon>Podosporaceae</taxon>
        <taxon>Podospora</taxon>
    </lineage>
</organism>
<comment type="catalytic activity">
    <reaction evidence="7">
        <text>L-threonyl-[protein] + ATP = O-phospho-L-threonyl-[protein] + ADP + H(+)</text>
        <dbReference type="Rhea" id="RHEA:46608"/>
        <dbReference type="Rhea" id="RHEA-COMP:11060"/>
        <dbReference type="Rhea" id="RHEA-COMP:11605"/>
        <dbReference type="ChEBI" id="CHEBI:15378"/>
        <dbReference type="ChEBI" id="CHEBI:30013"/>
        <dbReference type="ChEBI" id="CHEBI:30616"/>
        <dbReference type="ChEBI" id="CHEBI:61977"/>
        <dbReference type="ChEBI" id="CHEBI:456216"/>
        <dbReference type="EC" id="2.7.11.1"/>
    </reaction>
</comment>
<keyword evidence="4" id="KW-0547">Nucleotide-binding</keyword>
<dbReference type="EC" id="2.7.11.1" evidence="1"/>
<dbReference type="InterPro" id="IPR000719">
    <property type="entry name" value="Prot_kinase_dom"/>
</dbReference>
<evidence type="ECO:0000259" key="10">
    <source>
        <dbReference type="PROSITE" id="PS50011"/>
    </source>
</evidence>
<accession>A0ABR0H5S1</accession>
<dbReference type="PANTHER" id="PTHR43671">
    <property type="entry name" value="SERINE/THREONINE-PROTEIN KINASE NEK"/>
    <property type="match status" value="1"/>
</dbReference>
<gene>
    <name evidence="11" type="ORF">QC763_0098070</name>
</gene>